<dbReference type="KEGG" id="mshj:MSHI_23250"/>
<evidence type="ECO:0000256" key="1">
    <source>
        <dbReference type="ARBA" id="ARBA00023002"/>
    </source>
</evidence>
<evidence type="ECO:0000313" key="5">
    <source>
        <dbReference type="Proteomes" id="UP000467236"/>
    </source>
</evidence>
<organism evidence="4 5">
    <name type="scientific">Mycobacterium shinjukuense</name>
    <dbReference type="NCBI Taxonomy" id="398694"/>
    <lineage>
        <taxon>Bacteria</taxon>
        <taxon>Bacillati</taxon>
        <taxon>Actinomycetota</taxon>
        <taxon>Actinomycetes</taxon>
        <taxon>Mycobacteriales</taxon>
        <taxon>Mycobacteriaceae</taxon>
        <taxon>Mycobacterium</taxon>
    </lineage>
</organism>
<feature type="domain" description="Acyl-CoA dehydrogenase C-terminal" evidence="3">
    <location>
        <begin position="234"/>
        <end position="365"/>
    </location>
</feature>
<dbReference type="Gene3D" id="2.40.110.10">
    <property type="entry name" value="Butyryl-CoA Dehydrogenase, subunit A, domain 2"/>
    <property type="match status" value="1"/>
</dbReference>
<name>A0A7I7MT28_9MYCO</name>
<dbReference type="SUPFAM" id="SSF56645">
    <property type="entry name" value="Acyl-CoA dehydrogenase NM domain-like"/>
    <property type="match status" value="1"/>
</dbReference>
<dbReference type="InterPro" id="IPR046373">
    <property type="entry name" value="Acyl-CoA_Oxase/DH_mid-dom_sf"/>
</dbReference>
<proteinExistence type="predicted"/>
<feature type="domain" description="Acyl-CoA dehydrogenase/oxidase N-terminal" evidence="2">
    <location>
        <begin position="32"/>
        <end position="96"/>
    </location>
</feature>
<keyword evidence="5" id="KW-1185">Reference proteome</keyword>
<dbReference type="InterPro" id="IPR013786">
    <property type="entry name" value="AcylCoA_DH/ox_N"/>
</dbReference>
<dbReference type="InterPro" id="IPR036250">
    <property type="entry name" value="AcylCo_DH-like_C"/>
</dbReference>
<reference evidence="4 5" key="1">
    <citation type="journal article" date="2019" name="Emerg. Microbes Infect.">
        <title>Comprehensive subspecies identification of 175 nontuberculous mycobacteria species based on 7547 genomic profiles.</title>
        <authorList>
            <person name="Matsumoto Y."/>
            <person name="Kinjo T."/>
            <person name="Motooka D."/>
            <person name="Nabeya D."/>
            <person name="Jung N."/>
            <person name="Uechi K."/>
            <person name="Horii T."/>
            <person name="Iida T."/>
            <person name="Fujita J."/>
            <person name="Nakamura S."/>
        </authorList>
    </citation>
    <scope>NUCLEOTIDE SEQUENCE [LARGE SCALE GENOMIC DNA]</scope>
    <source>
        <strain evidence="4 5">JCM 14233</strain>
    </source>
</reference>
<keyword evidence="1" id="KW-0560">Oxidoreductase</keyword>
<dbReference type="RefSeq" id="WP_083046122.1">
    <property type="nucleotide sequence ID" value="NZ_AP022575.1"/>
</dbReference>
<dbReference type="OrthoDB" id="3404950at2"/>
<dbReference type="SUPFAM" id="SSF47203">
    <property type="entry name" value="Acyl-CoA dehydrogenase C-terminal domain-like"/>
    <property type="match status" value="1"/>
</dbReference>
<dbReference type="InterPro" id="IPR009100">
    <property type="entry name" value="AcylCoA_DH/oxidase_NM_dom_sf"/>
</dbReference>
<dbReference type="GO" id="GO:0008470">
    <property type="term" value="F:3-methylbutanoyl-CoA dehydrogenase activity"/>
    <property type="evidence" value="ECO:0007669"/>
    <property type="project" value="TreeGrafter"/>
</dbReference>
<dbReference type="PANTHER" id="PTHR43884">
    <property type="entry name" value="ACYL-COA DEHYDROGENASE"/>
    <property type="match status" value="1"/>
</dbReference>
<dbReference type="PANTHER" id="PTHR43884:SF12">
    <property type="entry name" value="ISOVALERYL-COA DEHYDROGENASE, MITOCHONDRIAL-RELATED"/>
    <property type="match status" value="1"/>
</dbReference>
<protein>
    <submittedName>
        <fullName evidence="4">Uncharacterized protein</fullName>
    </submittedName>
</protein>
<evidence type="ECO:0000259" key="3">
    <source>
        <dbReference type="Pfam" id="PF08028"/>
    </source>
</evidence>
<evidence type="ECO:0000259" key="2">
    <source>
        <dbReference type="Pfam" id="PF02771"/>
    </source>
</evidence>
<dbReference type="GO" id="GO:0006552">
    <property type="term" value="P:L-leucine catabolic process"/>
    <property type="evidence" value="ECO:0007669"/>
    <property type="project" value="TreeGrafter"/>
</dbReference>
<dbReference type="Gene3D" id="1.10.540.10">
    <property type="entry name" value="Acyl-CoA dehydrogenase/oxidase, N-terminal domain"/>
    <property type="match status" value="1"/>
</dbReference>
<sequence length="386" mass="40869">MNQPDPIAAPPSTADSDVEIVAARIAVSAHELSAQIDRDRRLPDQLVARLREAGLLRATMPREVDALELAPGSALRCAEAVARGDASAGWCVSIAITSALLVAYLPASSRQQMFGGGRGVAAGVWAPRGAARSVDGGVVVSGRWPFCSGIDHADMMFAGCFVDERRVPSVVALPKDELSILDTWHTLGLRGTGSHDTIADDVFVPADRVFSVFDGPTVDRPLYRFPVFGFFALSIGAAALGNARAAIDDLVELAGIKQALGSTRTLAQRPATQATVATAESALGAARALFYEAIAQAWQASHDADPVPLAMRNRLRLAATHAVRTSADVVRAMYDLAGGSAIYDSSPLQRRFRDAFTATAHFQVNEASRELPGRVLLDQTADVSTL</sequence>
<dbReference type="Pfam" id="PF08028">
    <property type="entry name" value="Acyl-CoA_dh_2"/>
    <property type="match status" value="1"/>
</dbReference>
<dbReference type="AlphaFoldDB" id="A0A7I7MT28"/>
<dbReference type="EMBL" id="AP022575">
    <property type="protein sequence ID" value="BBX74419.1"/>
    <property type="molecule type" value="Genomic_DNA"/>
</dbReference>
<evidence type="ECO:0000313" key="4">
    <source>
        <dbReference type="EMBL" id="BBX74419.1"/>
    </source>
</evidence>
<accession>A0A7I7MT28</accession>
<dbReference type="InterPro" id="IPR013107">
    <property type="entry name" value="Acyl-CoA_DH_C"/>
</dbReference>
<dbReference type="GO" id="GO:0050660">
    <property type="term" value="F:flavin adenine dinucleotide binding"/>
    <property type="evidence" value="ECO:0007669"/>
    <property type="project" value="InterPro"/>
</dbReference>
<gene>
    <name evidence="4" type="ORF">MSHI_23250</name>
</gene>
<dbReference type="Proteomes" id="UP000467236">
    <property type="component" value="Chromosome"/>
</dbReference>
<dbReference type="Gene3D" id="1.20.140.10">
    <property type="entry name" value="Butyryl-CoA Dehydrogenase, subunit A, domain 3"/>
    <property type="match status" value="1"/>
</dbReference>
<dbReference type="Pfam" id="PF02771">
    <property type="entry name" value="Acyl-CoA_dh_N"/>
    <property type="match status" value="1"/>
</dbReference>
<dbReference type="InterPro" id="IPR037069">
    <property type="entry name" value="AcylCoA_DH/ox_N_sf"/>
</dbReference>
<dbReference type="PIRSF" id="PIRSF016578">
    <property type="entry name" value="HsaA"/>
    <property type="match status" value="1"/>
</dbReference>